<evidence type="ECO:0008006" key="6">
    <source>
        <dbReference type="Google" id="ProtNLM"/>
    </source>
</evidence>
<accession>A0ABR0L821</accession>
<dbReference type="InterPro" id="IPR052766">
    <property type="entry name" value="S41A_metabolite_peptidase"/>
</dbReference>
<evidence type="ECO:0000313" key="4">
    <source>
        <dbReference type="EMBL" id="KAK5144390.1"/>
    </source>
</evidence>
<dbReference type="SUPFAM" id="SSF52096">
    <property type="entry name" value="ClpP/crotonase"/>
    <property type="match status" value="1"/>
</dbReference>
<keyword evidence="5" id="KW-1185">Reference proteome</keyword>
<evidence type="ECO:0000313" key="5">
    <source>
        <dbReference type="Proteomes" id="UP001308179"/>
    </source>
</evidence>
<reference evidence="4 5" key="1">
    <citation type="submission" date="2023-08" db="EMBL/GenBank/DDBJ databases">
        <title>Black Yeasts Isolated from many extreme environments.</title>
        <authorList>
            <person name="Coleine C."/>
            <person name="Stajich J.E."/>
            <person name="Selbmann L."/>
        </authorList>
    </citation>
    <scope>NUCLEOTIDE SEQUENCE [LARGE SCALE GENOMIC DNA]</scope>
    <source>
        <strain evidence="4 5">CCFEE 5386</strain>
    </source>
</reference>
<feature type="domain" description="Tail specific protease" evidence="2">
    <location>
        <begin position="510"/>
        <end position="574"/>
    </location>
</feature>
<proteinExistence type="predicted"/>
<dbReference type="InterPro" id="IPR029045">
    <property type="entry name" value="ClpP/crotonase-like_dom_sf"/>
</dbReference>
<feature type="region of interest" description="Disordered" evidence="1">
    <location>
        <begin position="1"/>
        <end position="22"/>
    </location>
</feature>
<evidence type="ECO:0000256" key="1">
    <source>
        <dbReference type="SAM" id="MobiDB-lite"/>
    </source>
</evidence>
<dbReference type="InterPro" id="IPR056186">
    <property type="entry name" value="PDZ_CPAF-rel"/>
</dbReference>
<dbReference type="PANTHER" id="PTHR37049">
    <property type="entry name" value="PEPTIDASE S41 FAMILY PROTEIN"/>
    <property type="match status" value="1"/>
</dbReference>
<dbReference type="EMBL" id="JAVRRR010000229">
    <property type="protein sequence ID" value="KAK5144390.1"/>
    <property type="molecule type" value="Genomic_DNA"/>
</dbReference>
<organism evidence="4 5">
    <name type="scientific">Rachicladosporium monterosium</name>
    <dbReference type="NCBI Taxonomy" id="1507873"/>
    <lineage>
        <taxon>Eukaryota</taxon>
        <taxon>Fungi</taxon>
        <taxon>Dikarya</taxon>
        <taxon>Ascomycota</taxon>
        <taxon>Pezizomycotina</taxon>
        <taxon>Dothideomycetes</taxon>
        <taxon>Dothideomycetidae</taxon>
        <taxon>Cladosporiales</taxon>
        <taxon>Cladosporiaceae</taxon>
        <taxon>Rachicladosporium</taxon>
    </lineage>
</organism>
<comment type="caution">
    <text evidence="4">The sequence shown here is derived from an EMBL/GenBank/DDBJ whole genome shotgun (WGS) entry which is preliminary data.</text>
</comment>
<sequence>MGGCSLTSKRQQQSPRGQGTLRRSPKVFAAAHMYRTDHQLTNTLEFTIFSGRSSSTLVPYNLLPLDIQPRLRLGFVPIRVRYIDCGHVNGVLIGAQMGRKRQRIWMAQTGEASAADWTSSRLLAGEERGGGARHQITHPPMAACILPSIAQPTPPTPTPVRDLNTDPPQPQSTVCGDIVYANEYLGYDWFLASAAIECLLSVPFNSAVATRFITYYNQTLQFQSTSAYLKQPPAGYQQPPVDIFGDLRQIQNKVDSGFYRNQYAFEADLQALSQATHDAHTTLYAGVSNQFTFAAPFYLVSVSVDGKQAPQVYIYDDILPCVNSTACNATAVTTINGVATTRYLADFASHQSFGMVEPNADWNQLMSSPAQEIIGSANAFSGGATFYPGDTMDIGYADGTNETYDWLAIYNSPGFTGPLETGGDFYNFFALGIPPANFNETYTAYQSSLASNATGAYADNGTMTGNCSSPLTSWNCVSSAYPADPISFQQNLGIDSSGFVTGYFLADVSTAVVSIPSFVEYGDGIGTFSQAIIDFIGNATARNATKLIIDLQQNSGGQESLAFEVFRQFFPNTPPYTGSRMRAHYLAYLLGEASTSYFDTLEPSSDEYDSLVGSEWVVTDRIDARTQQNFTSWVAFYGPAGSYNGDPYTQTEQYNLSSEVFDNDALGIDYPACFYNSTCNSTPAWAGSDIVLLTDGLCDSSCSLFVELMTQIVGVHTVAVGGRPEPGPMQAASGSRGASAYSSDLLDYDVSIASVEDTVDNTTLSGAYDTDTGMHIYYAGVNLRDQIRPNATIPNQFLYLPSECRIYWSMANWYDSKRLWHDTWNAIYNDTSLCVAGSTNTTTPPPPPSSSSSTPPSLRRRNAAPYSTPEYIQHGISLVALAPTSSASNTLGILDDTHAPPPVTFCDSGPGTKGNSAKCGGLSCQPVKFACAGAGGPRVTRSICSASCQLTSNQGGFCSGFESCRVDASANSKRNSVSGLSAKSNSHAQYSVQSGHCLPSARGQGQYQCANFGNNDFVTNLVRHGS</sequence>
<evidence type="ECO:0000259" key="3">
    <source>
        <dbReference type="Pfam" id="PF23658"/>
    </source>
</evidence>
<dbReference type="Proteomes" id="UP001308179">
    <property type="component" value="Unassembled WGS sequence"/>
</dbReference>
<protein>
    <recommendedName>
        <fullName evidence="6">Tail specific protease domain-containing protein</fullName>
    </recommendedName>
</protein>
<dbReference type="Gene3D" id="3.90.226.10">
    <property type="entry name" value="2-enoyl-CoA Hydratase, Chain A, domain 1"/>
    <property type="match status" value="1"/>
</dbReference>
<gene>
    <name evidence="4" type="ORF">LTR32_003677</name>
</gene>
<feature type="domain" description="CPAF-like PDZ" evidence="3">
    <location>
        <begin position="292"/>
        <end position="413"/>
    </location>
</feature>
<dbReference type="InterPro" id="IPR005151">
    <property type="entry name" value="Tail-specific_protease"/>
</dbReference>
<evidence type="ECO:0000259" key="2">
    <source>
        <dbReference type="Pfam" id="PF03572"/>
    </source>
</evidence>
<feature type="region of interest" description="Disordered" evidence="1">
    <location>
        <begin position="838"/>
        <end position="863"/>
    </location>
</feature>
<dbReference type="PANTHER" id="PTHR37049:SF5">
    <property type="entry name" value="TAIL SPECIFIC PROTEASE DOMAIN-CONTAINING PROTEIN"/>
    <property type="match status" value="1"/>
</dbReference>
<name>A0ABR0L821_9PEZI</name>
<dbReference type="Pfam" id="PF23658">
    <property type="entry name" value="PDZ_CPAF_rel"/>
    <property type="match status" value="1"/>
</dbReference>
<feature type="compositionally biased region" description="Polar residues" evidence="1">
    <location>
        <begin position="1"/>
        <end position="17"/>
    </location>
</feature>
<dbReference type="Pfam" id="PF03572">
    <property type="entry name" value="Peptidase_S41"/>
    <property type="match status" value="1"/>
</dbReference>